<dbReference type="RefSeq" id="WP_038441080.1">
    <property type="nucleotide sequence ID" value="NZ_CP008896.1"/>
</dbReference>
<accession>A0A379IDS8</accession>
<dbReference type="KEGG" id="pfn:HZ99_02435"/>
<sequence length="280" mass="30913">MTQTLNDSAVQNISGSFTAQIEGEHNHAFVAQLDRSEIRPTMNGNWLISGVQITETWETYVIRIELPDDFPGNGTEHTYSIREQADPDSATVIVTMHSTDYIADTGNITLSLKKGKMSATFKLLAKSADKEIKVHNGEIQVQMGYGNFEVDFYGNSAPLKDFEAQVLDIYDRTDLDGNHTKFIRGQVTEEFPPIRNIVTVALSDSLPPGTYSLSESETRAQVRFIRLDTYGVVMAHKGELTIESLPATGHAVGSFSCTFKHADHPEFTAQGSFDVTDSVV</sequence>
<organism evidence="1 2">
    <name type="scientific">Pseudomonas fluorescens</name>
    <dbReference type="NCBI Taxonomy" id="294"/>
    <lineage>
        <taxon>Bacteria</taxon>
        <taxon>Pseudomonadati</taxon>
        <taxon>Pseudomonadota</taxon>
        <taxon>Gammaproteobacteria</taxon>
        <taxon>Pseudomonadales</taxon>
        <taxon>Pseudomonadaceae</taxon>
        <taxon>Pseudomonas</taxon>
    </lineage>
</organism>
<dbReference type="AlphaFoldDB" id="A0A379IDS8"/>
<evidence type="ECO:0000313" key="1">
    <source>
        <dbReference type="EMBL" id="SUD30881.1"/>
    </source>
</evidence>
<proteinExistence type="predicted"/>
<gene>
    <name evidence="1" type="ORF">NCTC10392_02807</name>
</gene>
<reference evidence="1 2" key="1">
    <citation type="submission" date="2018-06" db="EMBL/GenBank/DDBJ databases">
        <authorList>
            <consortium name="Pathogen Informatics"/>
            <person name="Doyle S."/>
        </authorList>
    </citation>
    <scope>NUCLEOTIDE SEQUENCE [LARGE SCALE GENOMIC DNA]</scope>
    <source>
        <strain evidence="1 2">NCTC10392</strain>
    </source>
</reference>
<dbReference type="Proteomes" id="UP000255125">
    <property type="component" value="Unassembled WGS sequence"/>
</dbReference>
<evidence type="ECO:0000313" key="2">
    <source>
        <dbReference type="Proteomes" id="UP000255125"/>
    </source>
</evidence>
<protein>
    <submittedName>
        <fullName evidence="1">Uncharacterized protein</fullName>
    </submittedName>
</protein>
<name>A0A379IDS8_PSEFL</name>
<dbReference type="EMBL" id="UGUS01000002">
    <property type="protein sequence ID" value="SUD30881.1"/>
    <property type="molecule type" value="Genomic_DNA"/>
</dbReference>